<evidence type="ECO:0000256" key="2">
    <source>
        <dbReference type="ARBA" id="ARBA00023125"/>
    </source>
</evidence>
<dbReference type="GO" id="GO:0003700">
    <property type="term" value="F:DNA-binding transcription factor activity"/>
    <property type="evidence" value="ECO:0007669"/>
    <property type="project" value="InterPro"/>
</dbReference>
<evidence type="ECO:0000256" key="1">
    <source>
        <dbReference type="ARBA" id="ARBA00023015"/>
    </source>
</evidence>
<gene>
    <name evidence="6" type="ORF">C8E99_1219</name>
</gene>
<reference evidence="6 7" key="1">
    <citation type="submission" date="2018-07" db="EMBL/GenBank/DDBJ databases">
        <title>Sequencing the genomes of 1000 actinobacteria strains.</title>
        <authorList>
            <person name="Klenk H.-P."/>
        </authorList>
    </citation>
    <scope>NUCLEOTIDE SEQUENCE [LARGE SCALE GENOMIC DNA]</scope>
    <source>
        <strain evidence="6 7">DSM 14442</strain>
    </source>
</reference>
<keyword evidence="7" id="KW-1185">Reference proteome</keyword>
<dbReference type="AlphaFoldDB" id="A0A3D9LAL4"/>
<dbReference type="Pfam" id="PF07729">
    <property type="entry name" value="FCD"/>
    <property type="match status" value="1"/>
</dbReference>
<dbReference type="PROSITE" id="PS50949">
    <property type="entry name" value="HTH_GNTR"/>
    <property type="match status" value="1"/>
</dbReference>
<protein>
    <submittedName>
        <fullName evidence="6">GntR family transcriptional regulator</fullName>
    </submittedName>
</protein>
<organism evidence="6 7">
    <name type="scientific">Citricoccus muralis</name>
    <dbReference type="NCBI Taxonomy" id="169134"/>
    <lineage>
        <taxon>Bacteria</taxon>
        <taxon>Bacillati</taxon>
        <taxon>Actinomycetota</taxon>
        <taxon>Actinomycetes</taxon>
        <taxon>Micrococcales</taxon>
        <taxon>Micrococcaceae</taxon>
        <taxon>Citricoccus</taxon>
    </lineage>
</organism>
<feature type="compositionally biased region" description="Polar residues" evidence="4">
    <location>
        <begin position="241"/>
        <end position="251"/>
    </location>
</feature>
<dbReference type="InterPro" id="IPR008920">
    <property type="entry name" value="TF_FadR/GntR_C"/>
</dbReference>
<dbReference type="Gene3D" id="1.10.10.10">
    <property type="entry name" value="Winged helix-like DNA-binding domain superfamily/Winged helix DNA-binding domain"/>
    <property type="match status" value="1"/>
</dbReference>
<dbReference type="InterPro" id="IPR036388">
    <property type="entry name" value="WH-like_DNA-bd_sf"/>
</dbReference>
<dbReference type="Proteomes" id="UP000256727">
    <property type="component" value="Unassembled WGS sequence"/>
</dbReference>
<dbReference type="InterPro" id="IPR000524">
    <property type="entry name" value="Tscrpt_reg_HTH_GntR"/>
</dbReference>
<accession>A0A3D9LAL4</accession>
<dbReference type="InterPro" id="IPR036390">
    <property type="entry name" value="WH_DNA-bd_sf"/>
</dbReference>
<evidence type="ECO:0000256" key="4">
    <source>
        <dbReference type="SAM" id="MobiDB-lite"/>
    </source>
</evidence>
<sequence>MYTLGLVRASERAYRTLRQEIIEGQLPPGSILGEVEQSARLGLSRTPLREAIGRLVSEGLAAPSSGRGTVVTEVSLDEADDLFDLRTVLEGLAARRAAVHADPEVFAQLAAHFESAVEPLRRGEDPESYYELTTELDAAVDAACANAYLAQHLRSLRVHLARLRRFSRNDPARLAASATEHASIARALADRNPELAAATTTLHLHHALAHLQSHQPIGTQTHQAHQNRQTGPAEPAGTTPDHPTSTLERTP</sequence>
<dbReference type="SMART" id="SM00895">
    <property type="entry name" value="FCD"/>
    <property type="match status" value="1"/>
</dbReference>
<dbReference type="PANTHER" id="PTHR43537:SF5">
    <property type="entry name" value="UXU OPERON TRANSCRIPTIONAL REGULATOR"/>
    <property type="match status" value="1"/>
</dbReference>
<keyword evidence="2" id="KW-0238">DNA-binding</keyword>
<dbReference type="GO" id="GO:0003677">
    <property type="term" value="F:DNA binding"/>
    <property type="evidence" value="ECO:0007669"/>
    <property type="project" value="UniProtKB-KW"/>
</dbReference>
<dbReference type="EMBL" id="QREH01000001">
    <property type="protein sequence ID" value="REE03411.1"/>
    <property type="molecule type" value="Genomic_DNA"/>
</dbReference>
<dbReference type="Gene3D" id="1.20.120.530">
    <property type="entry name" value="GntR ligand-binding domain-like"/>
    <property type="match status" value="1"/>
</dbReference>
<dbReference type="SUPFAM" id="SSF46785">
    <property type="entry name" value="Winged helix' DNA-binding domain"/>
    <property type="match status" value="1"/>
</dbReference>
<dbReference type="SUPFAM" id="SSF48008">
    <property type="entry name" value="GntR ligand-binding domain-like"/>
    <property type="match status" value="1"/>
</dbReference>
<keyword evidence="3" id="KW-0804">Transcription</keyword>
<dbReference type="PANTHER" id="PTHR43537">
    <property type="entry name" value="TRANSCRIPTIONAL REGULATOR, GNTR FAMILY"/>
    <property type="match status" value="1"/>
</dbReference>
<feature type="region of interest" description="Disordered" evidence="4">
    <location>
        <begin position="218"/>
        <end position="251"/>
    </location>
</feature>
<dbReference type="CDD" id="cd07377">
    <property type="entry name" value="WHTH_GntR"/>
    <property type="match status" value="1"/>
</dbReference>
<evidence type="ECO:0000313" key="6">
    <source>
        <dbReference type="EMBL" id="REE03411.1"/>
    </source>
</evidence>
<evidence type="ECO:0000313" key="7">
    <source>
        <dbReference type="Proteomes" id="UP000256727"/>
    </source>
</evidence>
<dbReference type="Pfam" id="PF00392">
    <property type="entry name" value="GntR"/>
    <property type="match status" value="1"/>
</dbReference>
<proteinExistence type="predicted"/>
<keyword evidence="1" id="KW-0805">Transcription regulation</keyword>
<dbReference type="InterPro" id="IPR011711">
    <property type="entry name" value="GntR_C"/>
</dbReference>
<feature type="domain" description="HTH gntR-type" evidence="5">
    <location>
        <begin position="7"/>
        <end position="74"/>
    </location>
</feature>
<feature type="compositionally biased region" description="Polar residues" evidence="4">
    <location>
        <begin position="218"/>
        <end position="230"/>
    </location>
</feature>
<dbReference type="SMART" id="SM00345">
    <property type="entry name" value="HTH_GNTR"/>
    <property type="match status" value="1"/>
</dbReference>
<evidence type="ECO:0000256" key="3">
    <source>
        <dbReference type="ARBA" id="ARBA00023163"/>
    </source>
</evidence>
<evidence type="ECO:0000259" key="5">
    <source>
        <dbReference type="PROSITE" id="PS50949"/>
    </source>
</evidence>
<name>A0A3D9LAL4_9MICC</name>
<comment type="caution">
    <text evidence="6">The sequence shown here is derived from an EMBL/GenBank/DDBJ whole genome shotgun (WGS) entry which is preliminary data.</text>
</comment>